<evidence type="ECO:0000313" key="2">
    <source>
        <dbReference type="Proteomes" id="UP001589799"/>
    </source>
</evidence>
<comment type="caution">
    <text evidence="1">The sequence shown here is derived from an EMBL/GenBank/DDBJ whole genome shotgun (WGS) entry which is preliminary data.</text>
</comment>
<reference evidence="1 2" key="1">
    <citation type="submission" date="2024-09" db="EMBL/GenBank/DDBJ databases">
        <authorList>
            <person name="Sun Q."/>
            <person name="Mori K."/>
        </authorList>
    </citation>
    <scope>NUCLEOTIDE SEQUENCE [LARGE SCALE GENOMIC DNA]</scope>
    <source>
        <strain evidence="1 2">KCTC 22789</strain>
    </source>
</reference>
<proteinExistence type="predicted"/>
<sequence>MNMMIAPYAPSMRLWGDLMRMGIEAQFIMTLRTAGMLGMLPHGKDENRLMVTEKTDACRESLSAAFRSAARGARADQILAAALKPYGRRTRANAKRLARR</sequence>
<dbReference type="Proteomes" id="UP001589799">
    <property type="component" value="Unassembled WGS sequence"/>
</dbReference>
<dbReference type="EMBL" id="JBHLWE010000017">
    <property type="protein sequence ID" value="MFC0340450.1"/>
    <property type="molecule type" value="Genomic_DNA"/>
</dbReference>
<dbReference type="RefSeq" id="WP_377698098.1">
    <property type="nucleotide sequence ID" value="NZ_JBHLWE010000017.1"/>
</dbReference>
<keyword evidence="2" id="KW-1185">Reference proteome</keyword>
<protein>
    <submittedName>
        <fullName evidence="1">Antibiotic ABC transporter</fullName>
    </submittedName>
</protein>
<name>A0ABV6I4P9_9RHOB</name>
<organism evidence="1 2">
    <name type="scientific">Paracoccus niistensis</name>
    <dbReference type="NCBI Taxonomy" id="632935"/>
    <lineage>
        <taxon>Bacteria</taxon>
        <taxon>Pseudomonadati</taxon>
        <taxon>Pseudomonadota</taxon>
        <taxon>Alphaproteobacteria</taxon>
        <taxon>Rhodobacterales</taxon>
        <taxon>Paracoccaceae</taxon>
        <taxon>Paracoccus</taxon>
    </lineage>
</organism>
<evidence type="ECO:0000313" key="1">
    <source>
        <dbReference type="EMBL" id="MFC0340450.1"/>
    </source>
</evidence>
<accession>A0ABV6I4P9</accession>
<gene>
    <name evidence="1" type="ORF">ACFFII_06690</name>
</gene>